<sequence>MKLSKTLLFLLLFISCSKKSIEKVEKRTIHEQLTSLNKAANSLDIDKFMDHFLKSDSTLFVFNANPAFGWQNIKIRRLECWDTIDTAYYKIYNQHIIPLSDSVFTATNFATSWAITKEGTEKNGRFTISMTWIKTSEGWKIIEAHESAAGFDIK</sequence>
<dbReference type="PROSITE" id="PS51257">
    <property type="entry name" value="PROKAR_LIPOPROTEIN"/>
    <property type="match status" value="1"/>
</dbReference>
<evidence type="ECO:0000313" key="3">
    <source>
        <dbReference type="Proteomes" id="UP000298616"/>
    </source>
</evidence>
<gene>
    <name evidence="2" type="ORF">DCC35_13415</name>
</gene>
<evidence type="ECO:0000259" key="1">
    <source>
        <dbReference type="Pfam" id="PF13474"/>
    </source>
</evidence>
<dbReference type="SUPFAM" id="SSF54427">
    <property type="entry name" value="NTF2-like"/>
    <property type="match status" value="1"/>
</dbReference>
<dbReference type="AlphaFoldDB" id="A0A4D7JQB6"/>
<dbReference type="OrthoDB" id="9791198at2"/>
<dbReference type="RefSeq" id="WP_137091267.1">
    <property type="nucleotide sequence ID" value="NZ_CP028923.1"/>
</dbReference>
<name>A0A4D7JQB6_9BACT</name>
<dbReference type="InterPro" id="IPR037401">
    <property type="entry name" value="SnoaL-like"/>
</dbReference>
<dbReference type="Proteomes" id="UP000298616">
    <property type="component" value="Chromosome"/>
</dbReference>
<feature type="domain" description="SnoaL-like" evidence="1">
    <location>
        <begin position="31"/>
        <end position="148"/>
    </location>
</feature>
<proteinExistence type="predicted"/>
<organism evidence="2 3">
    <name type="scientific">Mangrovivirga cuniculi</name>
    <dbReference type="NCBI Taxonomy" id="2715131"/>
    <lineage>
        <taxon>Bacteria</taxon>
        <taxon>Pseudomonadati</taxon>
        <taxon>Bacteroidota</taxon>
        <taxon>Cytophagia</taxon>
        <taxon>Cytophagales</taxon>
        <taxon>Mangrovivirgaceae</taxon>
        <taxon>Mangrovivirga</taxon>
    </lineage>
</organism>
<dbReference type="EMBL" id="CP028923">
    <property type="protein sequence ID" value="QCK15670.1"/>
    <property type="molecule type" value="Genomic_DNA"/>
</dbReference>
<protein>
    <recommendedName>
        <fullName evidence="1">SnoaL-like domain-containing protein</fullName>
    </recommendedName>
</protein>
<keyword evidence="3" id="KW-1185">Reference proteome</keyword>
<accession>A0A4D7JQB6</accession>
<dbReference type="InterPro" id="IPR032710">
    <property type="entry name" value="NTF2-like_dom_sf"/>
</dbReference>
<dbReference type="Pfam" id="PF13474">
    <property type="entry name" value="SnoaL_3"/>
    <property type="match status" value="1"/>
</dbReference>
<dbReference type="KEGG" id="fpf:DCC35_13415"/>
<reference evidence="2 3" key="1">
    <citation type="submission" date="2018-04" db="EMBL/GenBank/DDBJ databases">
        <title>Complete genome uncultured novel isolate.</title>
        <authorList>
            <person name="Merlino G."/>
        </authorList>
    </citation>
    <scope>NUCLEOTIDE SEQUENCE [LARGE SCALE GENOMIC DNA]</scope>
    <source>
        <strain evidence="3">R1DC9</strain>
    </source>
</reference>
<dbReference type="Gene3D" id="3.10.450.50">
    <property type="match status" value="1"/>
</dbReference>
<evidence type="ECO:0000313" key="2">
    <source>
        <dbReference type="EMBL" id="QCK15670.1"/>
    </source>
</evidence>